<dbReference type="Pfam" id="PF00487">
    <property type="entry name" value="FA_desaturase"/>
    <property type="match status" value="1"/>
</dbReference>
<keyword evidence="3" id="KW-1185">Reference proteome</keyword>
<dbReference type="EMBL" id="CAJVRM010000574">
    <property type="protein sequence ID" value="CAG8982209.1"/>
    <property type="molecule type" value="Genomic_DNA"/>
</dbReference>
<dbReference type="CDD" id="cd03507">
    <property type="entry name" value="Delta12-FADS-like"/>
    <property type="match status" value="1"/>
</dbReference>
<dbReference type="InterPro" id="IPR012171">
    <property type="entry name" value="Fatty_acid_desaturase"/>
</dbReference>
<evidence type="ECO:0000313" key="2">
    <source>
        <dbReference type="EMBL" id="CAG8982209.1"/>
    </source>
</evidence>
<sequence length="439" mass="49618">MSTTMLKSQEAHLGAQTIESDYHHHPSELVKGGEVSGQYTTKDLIDAIPPHCFAPTYGRSLWYFTRDFAVAGTAMYVSYNYIPLIRITALRWVAWLTYGYFQGQQFTGIWALGHDAGHGAFLPNTFLNGMMGWIFHSLTLTPYFSWQSTHRRHHIYANNLAKDHNYVPPQADTYAQLMGVNLDKIDELTEDAPLVTFVRIIIQQVFGFPWYLLANITATQGSLAAGKTKNAPSRLPFGNSHFLPTSSLFRPEEAHLILASDVGLAMTIAGLWYASTIFGWSTVALLYIQPYLWLNHWIVCLTYLHHTHPDLPKYEPEAWTFLKGATATIDRGLGFGGKHLMHNVADFHVIHHLFSRIPQYHAEEATRAIQPLLGEAYHEDKNRVIWSCLWESFTKCQYIVPSDPKASPADRVMVYRGGPSPPIELNMGRSGLKSKHNLS</sequence>
<dbReference type="AlphaFoldDB" id="A0A9N9M175"/>
<dbReference type="OrthoDB" id="1461976at2759"/>
<accession>A0A9N9M175</accession>
<gene>
    <name evidence="2" type="ORF">HYALB_00003645</name>
</gene>
<organism evidence="2 3">
    <name type="scientific">Hymenoscyphus albidus</name>
    <dbReference type="NCBI Taxonomy" id="595503"/>
    <lineage>
        <taxon>Eukaryota</taxon>
        <taxon>Fungi</taxon>
        <taxon>Dikarya</taxon>
        <taxon>Ascomycota</taxon>
        <taxon>Pezizomycotina</taxon>
        <taxon>Leotiomycetes</taxon>
        <taxon>Helotiales</taxon>
        <taxon>Helotiaceae</taxon>
        <taxon>Hymenoscyphus</taxon>
    </lineage>
</organism>
<evidence type="ECO:0000313" key="3">
    <source>
        <dbReference type="Proteomes" id="UP000701801"/>
    </source>
</evidence>
<dbReference type="GO" id="GO:0016491">
    <property type="term" value="F:oxidoreductase activity"/>
    <property type="evidence" value="ECO:0007669"/>
    <property type="project" value="InterPro"/>
</dbReference>
<dbReference type="Proteomes" id="UP000701801">
    <property type="component" value="Unassembled WGS sequence"/>
</dbReference>
<evidence type="ECO:0000259" key="1">
    <source>
        <dbReference type="Pfam" id="PF00487"/>
    </source>
</evidence>
<comment type="caution">
    <text evidence="2">The sequence shown here is derived from an EMBL/GenBank/DDBJ whole genome shotgun (WGS) entry which is preliminary data.</text>
</comment>
<dbReference type="InterPro" id="IPR005804">
    <property type="entry name" value="FA_desaturase_dom"/>
</dbReference>
<feature type="domain" description="Fatty acid desaturase" evidence="1">
    <location>
        <begin position="92"/>
        <end position="378"/>
    </location>
</feature>
<protein>
    <recommendedName>
        <fullName evidence="1">Fatty acid desaturase domain-containing protein</fullName>
    </recommendedName>
</protein>
<proteinExistence type="predicted"/>
<dbReference type="PANTHER" id="PTHR32100">
    <property type="entry name" value="OMEGA-6 FATTY ACID DESATURASE, CHLOROPLASTIC"/>
    <property type="match status" value="1"/>
</dbReference>
<dbReference type="GO" id="GO:0006629">
    <property type="term" value="P:lipid metabolic process"/>
    <property type="evidence" value="ECO:0007669"/>
    <property type="project" value="InterPro"/>
</dbReference>
<name>A0A9N9M175_9HELO</name>
<reference evidence="2" key="1">
    <citation type="submission" date="2021-07" db="EMBL/GenBank/DDBJ databases">
        <authorList>
            <person name="Durling M."/>
        </authorList>
    </citation>
    <scope>NUCLEOTIDE SEQUENCE</scope>
</reference>